<feature type="compositionally biased region" description="Polar residues" evidence="22">
    <location>
        <begin position="217"/>
        <end position="227"/>
    </location>
</feature>
<dbReference type="InterPro" id="IPR056759">
    <property type="entry name" value="DYH2-5-8_CC"/>
</dbReference>
<evidence type="ECO:0000256" key="18">
    <source>
        <dbReference type="ARBA" id="ARBA00071813"/>
    </source>
</evidence>
<evidence type="ECO:0000259" key="30">
    <source>
        <dbReference type="Pfam" id="PF17852"/>
    </source>
</evidence>
<evidence type="ECO:0000256" key="5">
    <source>
        <dbReference type="ARBA" id="ARBA00022737"/>
    </source>
</evidence>
<dbReference type="SUPFAM" id="SSF52540">
    <property type="entry name" value="P-loop containing nucleoside triphosphate hydrolases"/>
    <property type="match status" value="4"/>
</dbReference>
<keyword evidence="5" id="KW-0677">Repeat</keyword>
<feature type="coiled-coil region" evidence="21">
    <location>
        <begin position="3398"/>
        <end position="3481"/>
    </location>
</feature>
<keyword evidence="15" id="KW-0966">Cell projection</keyword>
<dbReference type="GO" id="GO:0008017">
    <property type="term" value="F:microtubule binding"/>
    <property type="evidence" value="ECO:0007669"/>
    <property type="project" value="UniProtKB-ARBA"/>
</dbReference>
<dbReference type="Pfam" id="PF18199">
    <property type="entry name" value="Dynein_C"/>
    <property type="match status" value="1"/>
</dbReference>
<comment type="function">
    <text evidence="16">As part of the axonemal inner dynein arm complex plays a central role in ciliary beat. Expressed in sperm flagellum, it is required for sperm motility. Dyneins are microtubule-based molecular motors possessing ATPase activities that can convert the chemical energy of ATP into relative sliding between adjacent microtubule doublets to generate ciliary bending.</text>
</comment>
<feature type="domain" description="Dynein heavy chain ATP-binding dynein motor region" evidence="29">
    <location>
        <begin position="3543"/>
        <end position="3755"/>
    </location>
</feature>
<dbReference type="InterPro" id="IPR054354">
    <property type="entry name" value="DYNC2H1-like_lid"/>
</dbReference>
<dbReference type="Pfam" id="PF12774">
    <property type="entry name" value="AAA_6"/>
    <property type="match status" value="1"/>
</dbReference>
<dbReference type="Gene3D" id="1.20.1270.280">
    <property type="match status" value="1"/>
</dbReference>
<dbReference type="Gene3D" id="1.10.287.2620">
    <property type="match status" value="1"/>
</dbReference>
<dbReference type="GO" id="GO:0005524">
    <property type="term" value="F:ATP binding"/>
    <property type="evidence" value="ECO:0007669"/>
    <property type="project" value="UniProtKB-KW"/>
</dbReference>
<dbReference type="EMBL" id="LJIJ01000152">
    <property type="protein sequence ID" value="ODN01420.1"/>
    <property type="molecule type" value="Genomic_DNA"/>
</dbReference>
<evidence type="ECO:0000256" key="15">
    <source>
        <dbReference type="ARBA" id="ARBA00023273"/>
    </source>
</evidence>
<dbReference type="Pfam" id="PF12777">
    <property type="entry name" value="MT"/>
    <property type="match status" value="1"/>
</dbReference>
<evidence type="ECO:0000259" key="31">
    <source>
        <dbReference type="Pfam" id="PF18198"/>
    </source>
</evidence>
<evidence type="ECO:0000256" key="21">
    <source>
        <dbReference type="SAM" id="Coils"/>
    </source>
</evidence>
<dbReference type="OMA" id="ILKNDMQ"/>
<dbReference type="InterPro" id="IPR041228">
    <property type="entry name" value="Dynein_C"/>
</dbReference>
<dbReference type="FunFam" id="3.40.50.300:FF:000153">
    <property type="entry name" value="Dynein axonemal heavy chain 1"/>
    <property type="match status" value="1"/>
</dbReference>
<evidence type="ECO:0000256" key="12">
    <source>
        <dbReference type="ARBA" id="ARBA00023069"/>
    </source>
</evidence>
<keyword evidence="3" id="KW-0963">Cytoplasm</keyword>
<dbReference type="Gene3D" id="1.20.140.100">
    <property type="entry name" value="Dynein heavy chain, N-terminal domain 2"/>
    <property type="match status" value="1"/>
</dbReference>
<feature type="domain" description="Dynein heavy chain coiled coil stalk" evidence="27">
    <location>
        <begin position="3240"/>
        <end position="3516"/>
    </location>
</feature>
<evidence type="ECO:0000259" key="34">
    <source>
        <dbReference type="Pfam" id="PF25007"/>
    </source>
</evidence>
<dbReference type="GO" id="GO:0005858">
    <property type="term" value="C:axonemal dynein complex"/>
    <property type="evidence" value="ECO:0007669"/>
    <property type="project" value="UniProtKB-ARBA"/>
</dbReference>
<evidence type="ECO:0000259" key="29">
    <source>
        <dbReference type="Pfam" id="PF12781"/>
    </source>
</evidence>
<keyword evidence="6" id="KW-0547">Nucleotide-binding</keyword>
<feature type="domain" description="Dynein axonemal heavy chain 2/5/8 coiled-coil" evidence="34">
    <location>
        <begin position="1256"/>
        <end position="1373"/>
    </location>
</feature>
<evidence type="ECO:0000259" key="28">
    <source>
        <dbReference type="Pfam" id="PF12780"/>
    </source>
</evidence>
<dbReference type="Gene3D" id="1.20.920.30">
    <property type="match status" value="1"/>
</dbReference>
<evidence type="ECO:0000313" key="35">
    <source>
        <dbReference type="EMBL" id="ODN01420.1"/>
    </source>
</evidence>
<evidence type="ECO:0000256" key="3">
    <source>
        <dbReference type="ARBA" id="ARBA00022490"/>
    </source>
</evidence>
<evidence type="ECO:0000256" key="19">
    <source>
        <dbReference type="ARBA" id="ARBA00078558"/>
    </source>
</evidence>
<dbReference type="CDD" id="cd00009">
    <property type="entry name" value="AAA"/>
    <property type="match status" value="1"/>
</dbReference>
<keyword evidence="14" id="KW-0206">Cytoskeleton</keyword>
<dbReference type="Gene3D" id="1.20.58.1120">
    <property type="match status" value="1"/>
</dbReference>
<dbReference type="Gene3D" id="1.20.920.20">
    <property type="match status" value="2"/>
</dbReference>
<evidence type="ECO:0000259" key="23">
    <source>
        <dbReference type="Pfam" id="PF03028"/>
    </source>
</evidence>
<feature type="compositionally biased region" description="Low complexity" evidence="22">
    <location>
        <begin position="26"/>
        <end position="62"/>
    </location>
</feature>
<dbReference type="InterPro" id="IPR013602">
    <property type="entry name" value="Dynein_heavy_linker"/>
</dbReference>
<dbReference type="Gene3D" id="6.10.140.1060">
    <property type="match status" value="1"/>
</dbReference>
<dbReference type="InterPro" id="IPR035699">
    <property type="entry name" value="AAA_6"/>
</dbReference>
<dbReference type="InterPro" id="IPR041658">
    <property type="entry name" value="AAA_lid_11"/>
</dbReference>
<keyword evidence="4" id="KW-0493">Microtubule</keyword>
<keyword evidence="7" id="KW-0802">TPR repeat</keyword>
<comment type="subunit">
    <text evidence="17">Part of the axonemal inner dynein arm complex that consists of at least two heavy chains and a number of intermediate and light chains. Interacts with DNAI4.</text>
</comment>
<feature type="domain" description="Dynein heavy chain region D6 P-loop" evidence="23">
    <location>
        <begin position="4002"/>
        <end position="4117"/>
    </location>
</feature>
<feature type="domain" description="Dynein 2 heavy chain 1 cytoplasmic ATPase lid" evidence="33">
    <location>
        <begin position="2781"/>
        <end position="2871"/>
    </location>
</feature>
<dbReference type="FunFam" id="1.20.140.100:FF:000006">
    <property type="entry name" value="dynein heavy chain 2, axonemal"/>
    <property type="match status" value="1"/>
</dbReference>
<evidence type="ECO:0000256" key="8">
    <source>
        <dbReference type="ARBA" id="ARBA00022840"/>
    </source>
</evidence>
<dbReference type="Gene3D" id="1.10.8.1220">
    <property type="match status" value="1"/>
</dbReference>
<sequence length="4598" mass="528927">MAKSKGKKKEKAAAPVPPTSDDEEPPTTSEGGVGGDTTTATTTGASTAPPSSALADLLGSDPNAPPEGKAAGKGKKGRKGKKGSKKGKKGSKKGKKKKKKDVPPPEPEDTGPKYTQKDIDDYIKKREREKRRRREDRLVNKIKELISIVRPEDIRWTTYTLAPLYQFIRRPEVEVVTAFFHRAETKKEEKKLLFADDANPDSDALGQRRSKSIDGKSVTSLTSQSTTKVEKTPGGFRRSKGWTRMSLNRGTDGLSLIVINDVIPNNSPDMFYFIKLKPIVLDKDNFFDNVVFGNIPGGHLTSLYSLLTHVYSPMFTLPGILPESEFLEHVSKHLLSLIIRIQNEFYASLTSLMTSMTETHHRLQNQTVLYVPKEAMAMPIDKASKDKDLCARLEGAMVHWIRQIRNATATFSEDTEDWAGPLEEIAFWRARSSDLAGLTEQVQSKPVRTVKEIMTIMKSPFVANFNQATSEILQAYGEAISNLYYLEILTDPCTMLHESTVAEIPGQIQNLLWLVRVIWLHSPYYNTRERLNNLFRKISNEIVSHCIKEINIDLVFNGFIDTSEASIKTCMDCVTLWKDKYFEAQKMHHMNSNTTWLLEYEQIFALVDGFLKRLKDLQEICTCQRLYARRVEGYQEPLPLYPGLKGPDMFRIMKEIQRIMDRQLRELYGAHGQIFDVKSTTWNDAMTNFKSSIRDIEMMIQNILFTTFDTVTTLSQGIQILETFYVYYGRDIIRRTYDQLIMKLYKILEDDTSIVRNLHQSNILPLPLAFPQYSGRAAWSSFMYDRLNTQLEMLEKAWWLPECGYGEDVKDQAKVIKVQLQEHASKMYKEWIKVVGTKDHSHRLDIPLMIRSTYKAGMIEVNFDKVLYRHIVEADMWARMGHEIPQTLAYVYHQRDKLHNLRETVLLVVKDYNRIIGALSFEERSLFKERIKLLGRKVYPGLTRLTWASNVSDTYINDCRLAATKVQGFTANYKNANIKIGKLATKISNILMIKVDQKRLHERGEFNELQEQHRVKTVLKIANEYKNITLILRSVFEMFRSDGSEVKTQWIKYLKKIDEVVEEAFCANIQRSLEILVRVVHGDVRGPPPPIFRLIATLHRHQLTFIPTVAELEDMISGIFRRICITVQPFPRVIQFLNDPSTKVLSFSQVMLRNEIARAKQENIAAGMKNILSEVEKYLQSWTQFREVWETDKDLFMSHYDDNAPSVKAYDNDIGRYWEIADAVQGFESTVSVGICIIDCGDLKQTVIDHCHDWQNRILTNLYEKAAEKLHSIYKYMEDNKASFKKEPNTLPDLISAYNLFRNVQMDAPRIEKEFPRMHEQFGILGKYKYDLGDYTRKRYNTFAVEWHGYQQALKDIEYMLKQAKEKLRKLFLAMAENFKQKVHDLVQALEREGPYSGNVTSKAALNQLAGYRRRMTLLSKDQQDLLASLAIFEIEMAPNQELRNFEGDLANVESVWTVVDEWEGYWNEYKSIPFKSMQTGDMEDVAGIMIKKFYKLAQQFEKKNWPIIDQTKNRIEVFKKSIPVIHEIKTPALRERHWNMIFETIGARFDPEDERFTFDRIVSYKMEKFADEIADIANTAQKELQIEKTVIAIRDYWTDEKLEMVPYKDKGHYKLKTVQDMMQNLEDHNVSISAMKGSRFAKPFEQEITYWEKTLSTVNDVFDIFLNVQRQWMYLENIFLGEDIRRQLPEESKEFDTINLVWMNITQRMHEDKLVIQATHRDALIPVLKELSDRLELILKSLEIFLEAKRQAFPRFYFISNDDLLEILGNSRNPENVQQHLKKLFDNIHKIKLSKAPYGSKQEVHGMLSGDGEYVEFLKAFPIDGPVESWLSDVESSMRACLKVQLKKTRDDLRKNLNRRDKWIQEWPGQPGITAAQIQWTVAVTRALFAAGDPRIQKNPLKKVRKKLNKILTKFSMAIRGTLTKIARLKITAMVTIEIHARDVTDKLYKTGCQDLNSFDWLQQLRLYWDKEENDCIVRQTNTYFNYGYEYLGNSGRLVITPLTDRCYVTLTTAMFLHRGGSPKGPAETTKDLGKNLGMFVIVVNCSEGLDYKSMGKMFSGLSQTGAWGCFDEFNRINIEVLSVVAQQIMCILQAKSSNLRRFLFEGYDIQLVWSCGIFITMNPGYAGRTELPDNLKAMFRPISMIVPDTSLIAEIVLFGEGFNDTRTLARKVDTLYSLSKQQLSKQDHYDFGLRSMVALLRYAGQKRRVSPHMSDPEVLILAMRDMNIPRLTSDDVPLFNGVIRDLFPNDEPPKFDYGILLTTITNEFIKAGWQATEKAILKCLEVYETKNSRHSTMLVGRTQSGKSTTWKCLRDSMTTLAEMGEPGFVRAKEYVINPKALSQAELYGEFDLSTGEWSDGVISSIMRITCADEKPDQKWILFDGPVDAVWIENMNSVMDDNKILTLINSERISMPEQVSLLFEVGDLTQASPATVSRDLGWKPYVETWLGRLKRKKISDEYRKNIDFYLDVTLKFKASVCKELIPTTELNVVTSLTRLMDSLATKENGVNPKDDNTFDIMVRYFFVFSLIWSVCCTTDEEGRKKFDAFLRELDPIFPAKDTIYDYFVDPLQRNFIHWNTLLSQQWKYDEDLPYFKIIVPTVDTIRYNFVLENLLKNSFPVLMVGPVGTGKTSVVQSALTSLDQEKYSVLTINISSQTTSMNIQNFIESRLERRAKGVFAPPRGKFLLTFCDDLNMPAKDIYGSQPPLELIRQWCDYRFWYDRSTQTAKFITMFLVGAMGPPGGGRTEISPRLQSVFSLINMTFPEEPQIKRIFLTMLNQNLVDFEQEVKSIAEPVTLATIDVYNAVSSKMLPTPSKIHYLFNLRDISRVYQGLLRAHKKVHDTKINFSKLWFHECCRVFNDRLVDDNDREWFLICLSEKLGTHLDQTLQSVCPNRIMPIFGDFLNEQGIYEDIKDIKALRKYMENVALPAYNASPGCVPMNLVLFREALEHVSRISRVISQPKGNMLIVGIGGHGRQSLSRLSSSICGYYIFEIEVNKRYKKADFREDLKKVYRRTGADNKTCCFIMNDTQIVDESFLEDLNNVLSSGEVPNLYKPDEFEDIKNTVMKAAVRAGYQETNESIFKFLINRVQVNLHVVLCMSPIGDSFRHRVRQYPSLVNGTTIDWFDRWPKEALLEVAHRWLSDVNLDDRSNVLQDEMRDKCAITFATVHFSVTDYCRIMLEEMKRHNYVTPINFLELVAGYKQLLAEKRKVFGDSANRLRGGMAKIIETRVKVQDMTVEMESAQRRVIEYQEECDRVLEEITKQKAETDVQAEIALQSLNKKDLSEVKSYSQPPLLVAKVMEAVMVLKNVEPTWTEAKKQLGNADFLKELQEFDKDNITAKTLAKLGKYINYKDFIPDIVGKVSFAAKTLCIWVRAMELYGKIYNAQVAPKKAKLMEAEAILAEKQRILAAQEEKIRLLMEKLAELQRTYAEKMQLKEDLERKAEVFRRNLERAAMLVENLAGERVRWEATIKTLEEKLSYVVGDCLLASATVSYIGPFTSDYRLSMTKSWIAQVKELQIPNDPEYDFCEYLANATQVRMWNIQGLPRDTFCTENGVIVTRGRRTPLMIDPQCQALKWIKNMEGDKGLKVIDLRQADYLQILELCMGAGTPVLLKDVGQDLDHTLAPVLSRTYVKQGDKEIDYNPNFRFYITTKLMNPHYVPEIASRACIVNFMVKEQGLESQLLGIVVRKEKPQLEEMKDSLVVNIAAGKKKLEELEDLILRLLSESKGSILEDEDLANTLKTSKETSDAVTKQLAVSQTTEIEIDASREQYRSSAVRASILFFVLNDMSRIDPMYQFSLDAYINLFTWSIEHSPKAPTLDQRIDALNEFHTFAVYRNICRGLFEKHKLLFSFHMNAKILEEAKKLNMEEYQFFLKGGVILDRSEQMDNPCSHWLSETAWDNVTELDKLQNFHGIVMSFEQLTSEWYNWYTHTEPEKNQMPGEWDLKLNEFQKLVIVRALRPDRVSFKATLFVANNLGHKFTEPPVLDMGQVLSESSSQTPLIFVLSPGADPAAGLFALAETMRMSHRFFSLSLGQGQAPMATRMIEEGAKHGHWVFLANCHLSLSWMPQLDKLIETILEEGTGPHKDFRLWLSSSPHPDFPLSILQAGIKMTTEPPKGIKSNMKRLYHNMPETKFHGLAKPDKFKKLLFALCFFHSILLERKKFQQLGWNIVYGFNDSDFEVSEMLLGIYLAEYEETPWEALKYLIAGVMYGGHVTDDWDRRLLMSYINQFFCDECLSTPFYKMSALPTYFIPKEGDIHYYRDIIAKFPPTDHPEAFGQHTNADIASQINEANLLFSTLLSLQVQKQASQTDNKPEDKVTALAAEVMAKLPSPINEAETRRLLKDVLHQPMNIVLLQEIARYNVLLVNIKKSLIELDKGIQGLVVMSTELEEIFQCILEARVPRVWLKAYPSLKPLGSWSRDLSQRIDQLNTWATTLKPPVKFWLSGFTFPTGFLTAVLQTSARKYGISIDTLVWDFSVSTVDASMVLLPPKDGVYVQGLYLEGAAWEKKSACLIESAPMQLVSALPIILFKPIEVKKKPQKIMYDAPCYIYPDRAGGQGRPAYVVTIELRPGTESVDHWIQRGVAVLMSLAT</sequence>
<name>A0A1D2N816_ORCCI</name>
<dbReference type="Pfam" id="PF22597">
    <property type="entry name" value="DYN_lid"/>
    <property type="match status" value="1"/>
</dbReference>
<evidence type="ECO:0000256" key="1">
    <source>
        <dbReference type="ARBA" id="ARBA00004611"/>
    </source>
</evidence>
<dbReference type="GO" id="GO:0045505">
    <property type="term" value="F:dynein intermediate chain binding"/>
    <property type="evidence" value="ECO:0007669"/>
    <property type="project" value="InterPro"/>
</dbReference>
<dbReference type="InterPro" id="IPR043157">
    <property type="entry name" value="Dynein_AAA1S"/>
</dbReference>
<feature type="domain" description="Dynein heavy chain linker" evidence="25">
    <location>
        <begin position="1444"/>
        <end position="1849"/>
    </location>
</feature>
<dbReference type="FunFam" id="1.10.8.720:FF:000008">
    <property type="entry name" value="Dynein axonemal heavy chain 2"/>
    <property type="match status" value="1"/>
</dbReference>
<evidence type="ECO:0000256" key="6">
    <source>
        <dbReference type="ARBA" id="ARBA00022741"/>
    </source>
</evidence>
<evidence type="ECO:0000259" key="24">
    <source>
        <dbReference type="Pfam" id="PF08385"/>
    </source>
</evidence>
<evidence type="ECO:0000259" key="27">
    <source>
        <dbReference type="Pfam" id="PF12777"/>
    </source>
</evidence>
<dbReference type="Pfam" id="PF03028">
    <property type="entry name" value="Dynein_heavy"/>
    <property type="match status" value="1"/>
</dbReference>
<dbReference type="InterPro" id="IPR041466">
    <property type="entry name" value="Dynein_AAA5_ext"/>
</dbReference>
<reference evidence="35 36" key="1">
    <citation type="journal article" date="2016" name="Genome Biol. Evol.">
        <title>Gene Family Evolution Reflects Adaptation to Soil Environmental Stressors in the Genome of the Collembolan Orchesella cincta.</title>
        <authorList>
            <person name="Faddeeva-Vakhrusheva A."/>
            <person name="Derks M.F."/>
            <person name="Anvar S.Y."/>
            <person name="Agamennone V."/>
            <person name="Suring W."/>
            <person name="Smit S."/>
            <person name="van Straalen N.M."/>
            <person name="Roelofs D."/>
        </authorList>
    </citation>
    <scope>NUCLEOTIDE SEQUENCE [LARGE SCALE GENOMIC DNA]</scope>
    <source>
        <tissue evidence="35">Mixed pool</tissue>
    </source>
</reference>
<evidence type="ECO:0000256" key="20">
    <source>
        <dbReference type="ARBA" id="ARBA00082099"/>
    </source>
</evidence>
<feature type="compositionally biased region" description="Basic residues" evidence="22">
    <location>
        <begin position="1"/>
        <end position="10"/>
    </location>
</feature>
<dbReference type="InterPro" id="IPR042219">
    <property type="entry name" value="AAA_lid_11_sf"/>
</dbReference>
<feature type="coiled-coil region" evidence="21">
    <location>
        <begin position="3236"/>
        <end position="3270"/>
    </location>
</feature>
<feature type="domain" description="Dynein heavy chain AAA lid" evidence="31">
    <location>
        <begin position="4149"/>
        <end position="4288"/>
    </location>
</feature>
<dbReference type="FunFam" id="1.10.8.1220:FF:000001">
    <property type="entry name" value="Dynein axonemal heavy chain 5"/>
    <property type="match status" value="1"/>
</dbReference>
<evidence type="ECO:0000256" key="14">
    <source>
        <dbReference type="ARBA" id="ARBA00023212"/>
    </source>
</evidence>
<dbReference type="Gene3D" id="3.40.50.300">
    <property type="entry name" value="P-loop containing nucleotide triphosphate hydrolases"/>
    <property type="match status" value="5"/>
</dbReference>
<keyword evidence="13" id="KW-0505">Motor protein</keyword>
<evidence type="ECO:0000313" key="36">
    <source>
        <dbReference type="Proteomes" id="UP000094527"/>
    </source>
</evidence>
<dbReference type="GO" id="GO:0007018">
    <property type="term" value="P:microtubule-based movement"/>
    <property type="evidence" value="ECO:0007669"/>
    <property type="project" value="InterPro"/>
</dbReference>
<dbReference type="GO" id="GO:0008569">
    <property type="term" value="F:minus-end-directed microtubule motor activity"/>
    <property type="evidence" value="ECO:0007669"/>
    <property type="project" value="InterPro"/>
</dbReference>
<feature type="compositionally biased region" description="Basic residues" evidence="22">
    <location>
        <begin position="72"/>
        <end position="100"/>
    </location>
</feature>
<dbReference type="Gene3D" id="1.10.472.130">
    <property type="match status" value="1"/>
</dbReference>
<feature type="domain" description="Dynein heavy chain C-terminal" evidence="32">
    <location>
        <begin position="4295"/>
        <end position="4594"/>
    </location>
</feature>
<keyword evidence="12" id="KW-0969">Cilium</keyword>
<dbReference type="FunFam" id="3.40.50.300:FF:000044">
    <property type="entry name" value="Dynein heavy chain 5, axonemal"/>
    <property type="match status" value="1"/>
</dbReference>
<evidence type="ECO:0000256" key="22">
    <source>
        <dbReference type="SAM" id="MobiDB-lite"/>
    </source>
</evidence>
<evidence type="ECO:0000259" key="26">
    <source>
        <dbReference type="Pfam" id="PF12774"/>
    </source>
</evidence>
<dbReference type="Proteomes" id="UP000094527">
    <property type="component" value="Unassembled WGS sequence"/>
</dbReference>
<dbReference type="PANTHER" id="PTHR22878:SF68">
    <property type="entry name" value="DYNEIN HEAVY CHAIN 6, AXONEMAL-LIKE"/>
    <property type="match status" value="1"/>
</dbReference>
<dbReference type="Pfam" id="PF12781">
    <property type="entry name" value="AAA_9"/>
    <property type="match status" value="1"/>
</dbReference>
<feature type="region of interest" description="Disordered" evidence="22">
    <location>
        <begin position="201"/>
        <end position="236"/>
    </location>
</feature>
<dbReference type="Gene3D" id="3.10.490.20">
    <property type="match status" value="1"/>
</dbReference>
<dbReference type="FunFam" id="1.20.1270.280:FF:000007">
    <property type="entry name" value="dynein heavy chain 2, axonemal"/>
    <property type="match status" value="1"/>
</dbReference>
<dbReference type="Pfam" id="PF17852">
    <property type="entry name" value="Dynein_AAA_lid"/>
    <property type="match status" value="1"/>
</dbReference>
<evidence type="ECO:0000256" key="9">
    <source>
        <dbReference type="ARBA" id="ARBA00022846"/>
    </source>
</evidence>
<dbReference type="Pfam" id="PF08393">
    <property type="entry name" value="DHC_N2"/>
    <property type="match status" value="1"/>
</dbReference>
<dbReference type="InterPro" id="IPR026983">
    <property type="entry name" value="DHC"/>
</dbReference>
<dbReference type="InterPro" id="IPR004273">
    <property type="entry name" value="Dynein_heavy_D6_P-loop"/>
</dbReference>
<evidence type="ECO:0000259" key="32">
    <source>
        <dbReference type="Pfam" id="PF18199"/>
    </source>
</evidence>
<dbReference type="FunFam" id="3.20.180.20:FF:000001">
    <property type="entry name" value="Dynein axonemal heavy chain 5"/>
    <property type="match status" value="1"/>
</dbReference>
<dbReference type="FunFam" id="3.40.50.300:FF:002141">
    <property type="entry name" value="Dynein heavy chain"/>
    <property type="match status" value="1"/>
</dbReference>
<dbReference type="FunFam" id="1.20.58.1120:FF:000001">
    <property type="entry name" value="dynein heavy chain 2, axonemal"/>
    <property type="match status" value="1"/>
</dbReference>
<dbReference type="InterPro" id="IPR043160">
    <property type="entry name" value="Dynein_C_barrel"/>
</dbReference>
<evidence type="ECO:0000256" key="2">
    <source>
        <dbReference type="ARBA" id="ARBA00008887"/>
    </source>
</evidence>
<dbReference type="InterPro" id="IPR024317">
    <property type="entry name" value="Dynein_heavy_chain_D4_dom"/>
</dbReference>
<dbReference type="Pfam" id="PF18198">
    <property type="entry name" value="AAA_lid_11"/>
    <property type="match status" value="1"/>
</dbReference>
<dbReference type="Pfam" id="PF25007">
    <property type="entry name" value="DYH2-5-8_CC"/>
    <property type="match status" value="1"/>
</dbReference>
<dbReference type="GO" id="GO:0097729">
    <property type="term" value="C:9+2 motile cilium"/>
    <property type="evidence" value="ECO:0007669"/>
    <property type="project" value="UniProtKB-ARBA"/>
</dbReference>
<dbReference type="FunFam" id="3.10.490.20:FF:000008">
    <property type="entry name" value="dynein heavy chain 2, axonemal"/>
    <property type="match status" value="1"/>
</dbReference>
<protein>
    <recommendedName>
        <fullName evidence="18">Dynein axonemal heavy chain 2</fullName>
    </recommendedName>
    <alternativeName>
        <fullName evidence="20">Axonemal beta dynein heavy chain 2</fullName>
    </alternativeName>
    <alternativeName>
        <fullName evidence="19">Ciliary dynein heavy chain 2</fullName>
    </alternativeName>
</protein>
<dbReference type="InterPro" id="IPR013594">
    <property type="entry name" value="Dynein_heavy_tail"/>
</dbReference>
<feature type="domain" description="Dynein heavy chain AAA 5 extension" evidence="30">
    <location>
        <begin position="2468"/>
        <end position="2580"/>
    </location>
</feature>
<dbReference type="InterPro" id="IPR035706">
    <property type="entry name" value="AAA_9"/>
</dbReference>
<feature type="domain" description="Dynein heavy chain hydrolytic ATP-binding dynein motor region" evidence="26">
    <location>
        <begin position="1988"/>
        <end position="2309"/>
    </location>
</feature>
<keyword evidence="11 21" id="KW-0175">Coiled coil</keyword>
<dbReference type="Pfam" id="PF12775">
    <property type="entry name" value="AAA_7"/>
    <property type="match status" value="1"/>
</dbReference>
<dbReference type="Gene3D" id="1.10.8.710">
    <property type="match status" value="1"/>
</dbReference>
<dbReference type="FunFam" id="1.10.472.130:FF:000003">
    <property type="entry name" value="Dynein, axonemal, heavy chain 2"/>
    <property type="match status" value="1"/>
</dbReference>
<keyword evidence="8" id="KW-0067">ATP-binding</keyword>
<dbReference type="InterPro" id="IPR042228">
    <property type="entry name" value="Dynein_linker_3"/>
</dbReference>
<evidence type="ECO:0000259" key="25">
    <source>
        <dbReference type="Pfam" id="PF08393"/>
    </source>
</evidence>
<evidence type="ECO:0000256" key="11">
    <source>
        <dbReference type="ARBA" id="ARBA00023054"/>
    </source>
</evidence>
<feature type="region of interest" description="Disordered" evidence="22">
    <location>
        <begin position="1"/>
        <end position="133"/>
    </location>
</feature>
<dbReference type="Gene3D" id="1.10.8.720">
    <property type="entry name" value="Region D6 of dynein motor"/>
    <property type="match status" value="1"/>
</dbReference>
<evidence type="ECO:0000256" key="4">
    <source>
        <dbReference type="ARBA" id="ARBA00022701"/>
    </source>
</evidence>
<dbReference type="GO" id="GO:0051959">
    <property type="term" value="F:dynein light intermediate chain binding"/>
    <property type="evidence" value="ECO:0007669"/>
    <property type="project" value="InterPro"/>
</dbReference>
<dbReference type="InterPro" id="IPR027417">
    <property type="entry name" value="P-loop_NTPase"/>
</dbReference>
<evidence type="ECO:0000256" key="7">
    <source>
        <dbReference type="ARBA" id="ARBA00022803"/>
    </source>
</evidence>
<evidence type="ECO:0000256" key="17">
    <source>
        <dbReference type="ARBA" id="ARBA00064223"/>
    </source>
</evidence>
<comment type="similarity">
    <text evidence="2">Belongs to the dynein heavy chain family.</text>
</comment>
<dbReference type="Pfam" id="PF12780">
    <property type="entry name" value="AAA_8"/>
    <property type="match status" value="1"/>
</dbReference>
<gene>
    <name evidence="35" type="ORF">Ocin01_05251</name>
</gene>
<dbReference type="InterPro" id="IPR024743">
    <property type="entry name" value="Dynein_HC_stalk"/>
</dbReference>
<dbReference type="GO" id="GO:0005874">
    <property type="term" value="C:microtubule"/>
    <property type="evidence" value="ECO:0007669"/>
    <property type="project" value="UniProtKB-KW"/>
</dbReference>
<dbReference type="FunFam" id="3.40.50.300:FF:000049">
    <property type="entry name" value="Dynein, axonemal, heavy chain 5"/>
    <property type="match status" value="1"/>
</dbReference>
<dbReference type="Gene3D" id="3.20.180.20">
    <property type="entry name" value="Dynein heavy chain, N-terminal domain 2"/>
    <property type="match status" value="1"/>
</dbReference>
<dbReference type="FunFam" id="1.20.920.30:FF:000005">
    <property type="entry name" value="Dynein, axonemal, heavy chain 2"/>
    <property type="match status" value="1"/>
</dbReference>
<evidence type="ECO:0000256" key="13">
    <source>
        <dbReference type="ARBA" id="ARBA00023175"/>
    </source>
</evidence>
<proteinExistence type="inferred from homology"/>
<evidence type="ECO:0000256" key="10">
    <source>
        <dbReference type="ARBA" id="ARBA00023017"/>
    </source>
</evidence>
<dbReference type="FunFam" id="1.10.287.2620:FF:000002">
    <property type="entry name" value="Dynein heavy chain 2, axonemal"/>
    <property type="match status" value="1"/>
</dbReference>
<comment type="subcellular location">
    <subcellularLocation>
        <location evidence="1">Cytoplasm</location>
        <location evidence="1">Cytoskeleton</location>
        <location evidence="1">Flagellum axoneme</location>
    </subcellularLocation>
</comment>
<keyword evidence="10" id="KW-0243">Dynein</keyword>
<organism evidence="35 36">
    <name type="scientific">Orchesella cincta</name>
    <name type="common">Springtail</name>
    <name type="synonym">Podura cincta</name>
    <dbReference type="NCBI Taxonomy" id="48709"/>
    <lineage>
        <taxon>Eukaryota</taxon>
        <taxon>Metazoa</taxon>
        <taxon>Ecdysozoa</taxon>
        <taxon>Arthropoda</taxon>
        <taxon>Hexapoda</taxon>
        <taxon>Collembola</taxon>
        <taxon>Entomobryomorpha</taxon>
        <taxon>Entomobryoidea</taxon>
        <taxon>Orchesellidae</taxon>
        <taxon>Orchesellinae</taxon>
        <taxon>Orchesella</taxon>
    </lineage>
</organism>
<keyword evidence="36" id="KW-1185">Reference proteome</keyword>
<feature type="domain" description="Dynein heavy chain tail" evidence="24">
    <location>
        <begin position="391"/>
        <end position="955"/>
    </location>
</feature>
<feature type="domain" description="Dynein heavy chain AAA module D4" evidence="28">
    <location>
        <begin position="2942"/>
        <end position="3207"/>
    </location>
</feature>
<accession>A0A1D2N816</accession>
<evidence type="ECO:0000259" key="33">
    <source>
        <dbReference type="Pfam" id="PF22597"/>
    </source>
</evidence>
<dbReference type="Pfam" id="PF08385">
    <property type="entry name" value="DHC_N1"/>
    <property type="match status" value="1"/>
</dbReference>
<dbReference type="OrthoDB" id="447173at2759"/>
<dbReference type="STRING" id="48709.A0A1D2N816"/>
<comment type="caution">
    <text evidence="35">The sequence shown here is derived from an EMBL/GenBank/DDBJ whole genome shotgun (WGS) entry which is preliminary data.</text>
</comment>
<dbReference type="InterPro" id="IPR042222">
    <property type="entry name" value="Dynein_2_N"/>
</dbReference>
<keyword evidence="9" id="KW-0282">Flagellum</keyword>
<evidence type="ECO:0000256" key="16">
    <source>
        <dbReference type="ARBA" id="ARBA00053635"/>
    </source>
</evidence>
<feature type="compositionally biased region" description="Basic and acidic residues" evidence="22">
    <location>
        <begin position="115"/>
        <end position="126"/>
    </location>
</feature>
<dbReference type="PANTHER" id="PTHR22878">
    <property type="entry name" value="DYNEIN HEAVY CHAIN 6, AXONEMAL-LIKE-RELATED"/>
    <property type="match status" value="1"/>
</dbReference>
<dbReference type="FunFam" id="1.10.8.710:FF:000001">
    <property type="entry name" value="Dynein axonemal heavy chain 2"/>
    <property type="match status" value="1"/>
</dbReference>